<evidence type="ECO:0000256" key="2">
    <source>
        <dbReference type="SAM" id="MobiDB-lite"/>
    </source>
</evidence>
<keyword evidence="1" id="KW-0853">WD repeat</keyword>
<feature type="compositionally biased region" description="Polar residues" evidence="2">
    <location>
        <begin position="1"/>
        <end position="12"/>
    </location>
</feature>
<organism evidence="4">
    <name type="scientific">Drosophila persimilis</name>
    <name type="common">Fruit fly</name>
    <dbReference type="NCBI Taxonomy" id="7234"/>
    <lineage>
        <taxon>Eukaryota</taxon>
        <taxon>Metazoa</taxon>
        <taxon>Ecdysozoa</taxon>
        <taxon>Arthropoda</taxon>
        <taxon>Hexapoda</taxon>
        <taxon>Insecta</taxon>
        <taxon>Pterygota</taxon>
        <taxon>Neoptera</taxon>
        <taxon>Endopterygota</taxon>
        <taxon>Diptera</taxon>
        <taxon>Brachycera</taxon>
        <taxon>Muscomorpha</taxon>
        <taxon>Ephydroidea</taxon>
        <taxon>Drosophilidae</taxon>
        <taxon>Drosophila</taxon>
        <taxon>Sophophora</taxon>
    </lineage>
</organism>
<dbReference type="Pfam" id="PF00400">
    <property type="entry name" value="WD40"/>
    <property type="match status" value="3"/>
</dbReference>
<dbReference type="PANTHER" id="PTHR19879">
    <property type="entry name" value="TRANSCRIPTION INITIATION FACTOR TFIID"/>
    <property type="match status" value="1"/>
</dbReference>
<proteinExistence type="predicted"/>
<gene>
    <name evidence="3" type="primary">Dper\GL15801</name>
    <name evidence="3" type="ORF">Dper_GL15801</name>
</gene>
<name>B4GQ90_DROPE</name>
<dbReference type="InterPro" id="IPR001680">
    <property type="entry name" value="WD40_rpt"/>
</dbReference>
<feature type="region of interest" description="Disordered" evidence="2">
    <location>
        <begin position="1"/>
        <end position="21"/>
    </location>
</feature>
<protein>
    <submittedName>
        <fullName evidence="3">GL15801</fullName>
    </submittedName>
</protein>
<dbReference type="Gene3D" id="2.130.10.10">
    <property type="entry name" value="YVTN repeat-like/Quinoprotein amine dehydrogenase"/>
    <property type="match status" value="2"/>
</dbReference>
<feature type="repeat" description="WD" evidence="1">
    <location>
        <begin position="224"/>
        <end position="265"/>
    </location>
</feature>
<evidence type="ECO:0000313" key="4">
    <source>
        <dbReference type="Proteomes" id="UP000008744"/>
    </source>
</evidence>
<evidence type="ECO:0000256" key="1">
    <source>
        <dbReference type="PROSITE-ProRule" id="PRU00221"/>
    </source>
</evidence>
<dbReference type="Proteomes" id="UP000008744">
    <property type="component" value="Unassembled WGS sequence"/>
</dbReference>
<evidence type="ECO:0000313" key="3">
    <source>
        <dbReference type="EMBL" id="EDW39762.1"/>
    </source>
</evidence>
<dbReference type="PROSITE" id="PS50082">
    <property type="entry name" value="WD_REPEATS_2"/>
    <property type="match status" value="1"/>
</dbReference>
<dbReference type="PhylomeDB" id="B4GQ90"/>
<dbReference type="SMART" id="SM00320">
    <property type="entry name" value="WD40"/>
    <property type="match status" value="5"/>
</dbReference>
<dbReference type="AlphaFoldDB" id="B4GQ90"/>
<dbReference type="eggNOG" id="KOG0263">
    <property type="taxonomic scope" value="Eukaryota"/>
</dbReference>
<dbReference type="GO" id="GO:0016251">
    <property type="term" value="F:RNA polymerase II general transcription initiation factor activity"/>
    <property type="evidence" value="ECO:0007669"/>
    <property type="project" value="TreeGrafter"/>
</dbReference>
<reference evidence="3 4" key="1">
    <citation type="journal article" date="2007" name="Nature">
        <title>Evolution of genes and genomes on the Drosophila phylogeny.</title>
        <authorList>
            <consortium name="Drosophila 12 Genomes Consortium"/>
            <person name="Clark A.G."/>
            <person name="Eisen M.B."/>
            <person name="Smith D.R."/>
            <person name="Bergman C.M."/>
            <person name="Oliver B."/>
            <person name="Markow T.A."/>
            <person name="Kaufman T.C."/>
            <person name="Kellis M."/>
            <person name="Gelbart W."/>
            <person name="Iyer V.N."/>
            <person name="Pollard D.A."/>
            <person name="Sackton T.B."/>
            <person name="Larracuente A.M."/>
            <person name="Singh N.D."/>
            <person name="Abad J.P."/>
            <person name="Abt D.N."/>
            <person name="Adryan B."/>
            <person name="Aguade M."/>
            <person name="Akashi H."/>
            <person name="Anderson W.W."/>
            <person name="Aquadro C.F."/>
            <person name="Ardell D.H."/>
            <person name="Arguello R."/>
            <person name="Artieri C.G."/>
            <person name="Barbash D.A."/>
            <person name="Barker D."/>
            <person name="Barsanti P."/>
            <person name="Batterham P."/>
            <person name="Batzoglou S."/>
            <person name="Begun D."/>
            <person name="Bhutkar A."/>
            <person name="Blanco E."/>
            <person name="Bosak S.A."/>
            <person name="Bradley R.K."/>
            <person name="Brand A.D."/>
            <person name="Brent M.R."/>
            <person name="Brooks A.N."/>
            <person name="Brown R.H."/>
            <person name="Butlin R.K."/>
            <person name="Caggese C."/>
            <person name="Calvi B.R."/>
            <person name="Bernardo de Carvalho A."/>
            <person name="Caspi A."/>
            <person name="Castrezana S."/>
            <person name="Celniker S.E."/>
            <person name="Chang J.L."/>
            <person name="Chapple C."/>
            <person name="Chatterji S."/>
            <person name="Chinwalla A."/>
            <person name="Civetta A."/>
            <person name="Clifton S.W."/>
            <person name="Comeron J.M."/>
            <person name="Costello J.C."/>
            <person name="Coyne J.A."/>
            <person name="Daub J."/>
            <person name="David R.G."/>
            <person name="Delcher A.L."/>
            <person name="Delehaunty K."/>
            <person name="Do C.B."/>
            <person name="Ebling H."/>
            <person name="Edwards K."/>
            <person name="Eickbush T."/>
            <person name="Evans J.D."/>
            <person name="Filipski A."/>
            <person name="Findeiss S."/>
            <person name="Freyhult E."/>
            <person name="Fulton L."/>
            <person name="Fulton R."/>
            <person name="Garcia A.C."/>
            <person name="Gardiner A."/>
            <person name="Garfield D.A."/>
            <person name="Garvin B.E."/>
            <person name="Gibson G."/>
            <person name="Gilbert D."/>
            <person name="Gnerre S."/>
            <person name="Godfrey J."/>
            <person name="Good R."/>
            <person name="Gotea V."/>
            <person name="Gravely B."/>
            <person name="Greenberg A.J."/>
            <person name="Griffiths-Jones S."/>
            <person name="Gross S."/>
            <person name="Guigo R."/>
            <person name="Gustafson E.A."/>
            <person name="Haerty W."/>
            <person name="Hahn M.W."/>
            <person name="Halligan D.L."/>
            <person name="Halpern A.L."/>
            <person name="Halter G.M."/>
            <person name="Han M.V."/>
            <person name="Heger A."/>
            <person name="Hillier L."/>
            <person name="Hinrichs A.S."/>
            <person name="Holmes I."/>
            <person name="Hoskins R.A."/>
            <person name="Hubisz M.J."/>
            <person name="Hultmark D."/>
            <person name="Huntley M.A."/>
            <person name="Jaffe D.B."/>
            <person name="Jagadeeshan S."/>
            <person name="Jeck W.R."/>
            <person name="Johnson J."/>
            <person name="Jones C.D."/>
            <person name="Jordan W.C."/>
            <person name="Karpen G.H."/>
            <person name="Kataoka E."/>
            <person name="Keightley P.D."/>
            <person name="Kheradpour P."/>
            <person name="Kirkness E.F."/>
            <person name="Koerich L.B."/>
            <person name="Kristiansen K."/>
            <person name="Kudrna D."/>
            <person name="Kulathinal R.J."/>
            <person name="Kumar S."/>
            <person name="Kwok R."/>
            <person name="Lander E."/>
            <person name="Langley C.H."/>
            <person name="Lapoint R."/>
            <person name="Lazzaro B.P."/>
            <person name="Lee S.J."/>
            <person name="Levesque L."/>
            <person name="Li R."/>
            <person name="Lin C.F."/>
            <person name="Lin M.F."/>
            <person name="Lindblad-Toh K."/>
            <person name="Llopart A."/>
            <person name="Long M."/>
            <person name="Low L."/>
            <person name="Lozovsky E."/>
            <person name="Lu J."/>
            <person name="Luo M."/>
            <person name="Machado C.A."/>
            <person name="Makalowski W."/>
            <person name="Marzo M."/>
            <person name="Matsuda M."/>
            <person name="Matzkin L."/>
            <person name="McAllister B."/>
            <person name="McBride C.S."/>
            <person name="McKernan B."/>
            <person name="McKernan K."/>
            <person name="Mendez-Lago M."/>
            <person name="Minx P."/>
            <person name="Mollenhauer M.U."/>
            <person name="Montooth K."/>
            <person name="Mount S.M."/>
            <person name="Mu X."/>
            <person name="Myers E."/>
            <person name="Negre B."/>
            <person name="Newfeld S."/>
            <person name="Nielsen R."/>
            <person name="Noor M.A."/>
            <person name="O'Grady P."/>
            <person name="Pachter L."/>
            <person name="Papaceit M."/>
            <person name="Parisi M.J."/>
            <person name="Parisi M."/>
            <person name="Parts L."/>
            <person name="Pedersen J.S."/>
            <person name="Pesole G."/>
            <person name="Phillippy A.M."/>
            <person name="Ponting C.P."/>
            <person name="Pop M."/>
            <person name="Porcelli D."/>
            <person name="Powell J.R."/>
            <person name="Prohaska S."/>
            <person name="Pruitt K."/>
            <person name="Puig M."/>
            <person name="Quesneville H."/>
            <person name="Ram K.R."/>
            <person name="Rand D."/>
            <person name="Rasmussen M.D."/>
            <person name="Reed L.K."/>
            <person name="Reenan R."/>
            <person name="Reily A."/>
            <person name="Remington K.A."/>
            <person name="Rieger T.T."/>
            <person name="Ritchie M.G."/>
            <person name="Robin C."/>
            <person name="Rogers Y.H."/>
            <person name="Rohde C."/>
            <person name="Rozas J."/>
            <person name="Rubenfield M.J."/>
            <person name="Ruiz A."/>
            <person name="Russo S."/>
            <person name="Salzberg S.L."/>
            <person name="Sanchez-Gracia A."/>
            <person name="Saranga D.J."/>
            <person name="Sato H."/>
            <person name="Schaeffer S.W."/>
            <person name="Schatz M.C."/>
            <person name="Schlenke T."/>
            <person name="Schwartz R."/>
            <person name="Segarra C."/>
            <person name="Singh R.S."/>
            <person name="Sirot L."/>
            <person name="Sirota M."/>
            <person name="Sisneros N.B."/>
            <person name="Smith C.D."/>
            <person name="Smith T.F."/>
            <person name="Spieth J."/>
            <person name="Stage D.E."/>
            <person name="Stark A."/>
            <person name="Stephan W."/>
            <person name="Strausberg R.L."/>
            <person name="Strempel S."/>
            <person name="Sturgill D."/>
            <person name="Sutton G."/>
            <person name="Sutton G.G."/>
            <person name="Tao W."/>
            <person name="Teichmann S."/>
            <person name="Tobari Y.N."/>
            <person name="Tomimura Y."/>
            <person name="Tsolas J.M."/>
            <person name="Valente V.L."/>
            <person name="Venter E."/>
            <person name="Venter J.C."/>
            <person name="Vicario S."/>
            <person name="Vieira F.G."/>
            <person name="Vilella A.J."/>
            <person name="Villasante A."/>
            <person name="Walenz B."/>
            <person name="Wang J."/>
            <person name="Wasserman M."/>
            <person name="Watts T."/>
            <person name="Wilson D."/>
            <person name="Wilson R.K."/>
            <person name="Wing R.A."/>
            <person name="Wolfner M.F."/>
            <person name="Wong A."/>
            <person name="Wong G.K."/>
            <person name="Wu C.I."/>
            <person name="Wu G."/>
            <person name="Yamamoto D."/>
            <person name="Yang H.P."/>
            <person name="Yang S.P."/>
            <person name="Yorke J.A."/>
            <person name="Yoshida K."/>
            <person name="Zdobnov E."/>
            <person name="Zhang P."/>
            <person name="Zhang Y."/>
            <person name="Zimin A.V."/>
            <person name="Baldwin J."/>
            <person name="Abdouelleil A."/>
            <person name="Abdulkadir J."/>
            <person name="Abebe A."/>
            <person name="Abera B."/>
            <person name="Abreu J."/>
            <person name="Acer S.C."/>
            <person name="Aftuck L."/>
            <person name="Alexander A."/>
            <person name="An P."/>
            <person name="Anderson E."/>
            <person name="Anderson S."/>
            <person name="Arachi H."/>
            <person name="Azer M."/>
            <person name="Bachantsang P."/>
            <person name="Barry A."/>
            <person name="Bayul T."/>
            <person name="Berlin A."/>
            <person name="Bessette D."/>
            <person name="Bloom T."/>
            <person name="Blye J."/>
            <person name="Boguslavskiy L."/>
            <person name="Bonnet C."/>
            <person name="Boukhgalter B."/>
            <person name="Bourzgui I."/>
            <person name="Brown A."/>
            <person name="Cahill P."/>
            <person name="Channer S."/>
            <person name="Cheshatsang Y."/>
            <person name="Chuda L."/>
            <person name="Citroen M."/>
            <person name="Collymore A."/>
            <person name="Cooke P."/>
            <person name="Costello M."/>
            <person name="D'Aco K."/>
            <person name="Daza R."/>
            <person name="De Haan G."/>
            <person name="DeGray S."/>
            <person name="DeMaso C."/>
            <person name="Dhargay N."/>
            <person name="Dooley K."/>
            <person name="Dooley E."/>
            <person name="Doricent M."/>
            <person name="Dorje P."/>
            <person name="Dorjee K."/>
            <person name="Dupes A."/>
            <person name="Elong R."/>
            <person name="Falk J."/>
            <person name="Farina A."/>
            <person name="Faro S."/>
            <person name="Ferguson D."/>
            <person name="Fisher S."/>
            <person name="Foley C.D."/>
            <person name="Franke A."/>
            <person name="Friedrich D."/>
            <person name="Gadbois L."/>
            <person name="Gearin G."/>
            <person name="Gearin C.R."/>
            <person name="Giannoukos G."/>
            <person name="Goode T."/>
            <person name="Graham J."/>
            <person name="Grandbois E."/>
            <person name="Grewal S."/>
            <person name="Gyaltsen K."/>
            <person name="Hafez N."/>
            <person name="Hagos B."/>
            <person name="Hall J."/>
            <person name="Henson C."/>
            <person name="Hollinger A."/>
            <person name="Honan T."/>
            <person name="Huard M.D."/>
            <person name="Hughes L."/>
            <person name="Hurhula B."/>
            <person name="Husby M.E."/>
            <person name="Kamat A."/>
            <person name="Kanga B."/>
            <person name="Kashin S."/>
            <person name="Khazanovich D."/>
            <person name="Kisner P."/>
            <person name="Lance K."/>
            <person name="Lara M."/>
            <person name="Lee W."/>
            <person name="Lennon N."/>
            <person name="Letendre F."/>
            <person name="LeVine R."/>
            <person name="Lipovsky A."/>
            <person name="Liu X."/>
            <person name="Liu J."/>
            <person name="Liu S."/>
            <person name="Lokyitsang T."/>
            <person name="Lokyitsang Y."/>
            <person name="Lubonja R."/>
            <person name="Lui A."/>
            <person name="MacDonald P."/>
            <person name="Magnisalis V."/>
            <person name="Maru K."/>
            <person name="Matthews C."/>
            <person name="McCusker W."/>
            <person name="McDonough S."/>
            <person name="Mehta T."/>
            <person name="Meldrim J."/>
            <person name="Meneus L."/>
            <person name="Mihai O."/>
            <person name="Mihalev A."/>
            <person name="Mihova T."/>
            <person name="Mittelman R."/>
            <person name="Mlenga V."/>
            <person name="Montmayeur A."/>
            <person name="Mulrain L."/>
            <person name="Navidi A."/>
            <person name="Naylor J."/>
            <person name="Negash T."/>
            <person name="Nguyen T."/>
            <person name="Nguyen N."/>
            <person name="Nicol R."/>
            <person name="Norbu C."/>
            <person name="Norbu N."/>
            <person name="Novod N."/>
            <person name="O'Neill B."/>
            <person name="Osman S."/>
            <person name="Markiewicz E."/>
            <person name="Oyono O.L."/>
            <person name="Patti C."/>
            <person name="Phunkhang P."/>
            <person name="Pierre F."/>
            <person name="Priest M."/>
            <person name="Raghuraman S."/>
            <person name="Rege F."/>
            <person name="Reyes R."/>
            <person name="Rise C."/>
            <person name="Rogov P."/>
            <person name="Ross K."/>
            <person name="Ryan E."/>
            <person name="Settipalli S."/>
            <person name="Shea T."/>
            <person name="Sherpa N."/>
            <person name="Shi L."/>
            <person name="Shih D."/>
            <person name="Sparrow T."/>
            <person name="Spaulding J."/>
            <person name="Stalker J."/>
            <person name="Stange-Thomann N."/>
            <person name="Stavropoulos S."/>
            <person name="Stone C."/>
            <person name="Strader C."/>
            <person name="Tesfaye S."/>
            <person name="Thomson T."/>
            <person name="Thoulutsang Y."/>
            <person name="Thoulutsang D."/>
            <person name="Topham K."/>
            <person name="Topping I."/>
            <person name="Tsamla T."/>
            <person name="Vassiliev H."/>
            <person name="Vo A."/>
            <person name="Wangchuk T."/>
            <person name="Wangdi T."/>
            <person name="Weiand M."/>
            <person name="Wilkinson J."/>
            <person name="Wilson A."/>
            <person name="Yadav S."/>
            <person name="Young G."/>
            <person name="Yu Q."/>
            <person name="Zembek L."/>
            <person name="Zhong D."/>
            <person name="Zimmer A."/>
            <person name="Zwirko Z."/>
            <person name="Jaffe D.B."/>
            <person name="Alvarez P."/>
            <person name="Brockman W."/>
            <person name="Butler J."/>
            <person name="Chin C."/>
            <person name="Gnerre S."/>
            <person name="Grabherr M."/>
            <person name="Kleber M."/>
            <person name="Mauceli E."/>
            <person name="MacCallum I."/>
        </authorList>
    </citation>
    <scope>NUCLEOTIDE SEQUENCE [LARGE SCALE GENOMIC DNA]</scope>
    <source>
        <strain evidence="4">MSH-3 / Tucson 14011-0111.49</strain>
    </source>
</reference>
<sequence>MNHPEINQNPRPTSGPMEGAQKESPKANIFLCTVAALNEQVVTAIFSDRLCMMALGTSDSVIYMFELNLIVSRSNGSEVDHVAMDPSNSDDQFTLRGLEGPLYDGAFCQKCKYFVSCAVDFTVRLWCLSSRCILFNYMGHSWPIRSVVFTANGLFATASYSGIVTISKMDSISPYRQFSAAKNEPLTACLLHPAAYAYYCIVGCLNGAIRIWEYAGQCFEWRVFRGHKSAVTVLALSNCTFYLVSGDASHITLVWDVRSQWVIRSLGEHLGPIRSIDFSLDNNLLVIGAGDKYRQLSIWDFKGLKQAEPQRKACNVSPLSNEHLLVFSHVNVAAPIAKIRFITYDILMGVCALATSNAWHQPDIALCHCFLLVKSLTGVREAQAGAEALGKSYKFNEKLKNY</sequence>
<dbReference type="HOGENOM" id="CLU_685642_0_0_1"/>
<dbReference type="InterPro" id="IPR036322">
    <property type="entry name" value="WD40_repeat_dom_sf"/>
</dbReference>
<dbReference type="EMBL" id="CH479187">
    <property type="protein sequence ID" value="EDW39762.1"/>
    <property type="molecule type" value="Genomic_DNA"/>
</dbReference>
<keyword evidence="4" id="KW-1185">Reference proteome</keyword>
<dbReference type="STRING" id="7234.B4GQ90"/>
<dbReference type="InterPro" id="IPR015943">
    <property type="entry name" value="WD40/YVTN_repeat-like_dom_sf"/>
</dbReference>
<accession>B4GQ90</accession>
<dbReference type="OMA" id="VIYMFEL"/>
<dbReference type="OrthoDB" id="10264588at2759"/>
<dbReference type="PANTHER" id="PTHR19879:SF1">
    <property type="entry name" value="CANNONBALL-RELATED"/>
    <property type="match status" value="1"/>
</dbReference>
<dbReference type="SUPFAM" id="SSF50978">
    <property type="entry name" value="WD40 repeat-like"/>
    <property type="match status" value="1"/>
</dbReference>